<evidence type="ECO:0000313" key="5">
    <source>
        <dbReference type="Proteomes" id="UP001626550"/>
    </source>
</evidence>
<dbReference type="Gene3D" id="2.30.30.140">
    <property type="match status" value="1"/>
</dbReference>
<evidence type="ECO:0000259" key="3">
    <source>
        <dbReference type="Pfam" id="PF00567"/>
    </source>
</evidence>
<feature type="compositionally biased region" description="Basic and acidic residues" evidence="2">
    <location>
        <begin position="471"/>
        <end position="480"/>
    </location>
</feature>
<reference evidence="4 5" key="1">
    <citation type="submission" date="2024-11" db="EMBL/GenBank/DDBJ databases">
        <title>Adaptive evolution of stress response genes in parasites aligns with host niche diversity.</title>
        <authorList>
            <person name="Hahn C."/>
            <person name="Resl P."/>
        </authorList>
    </citation>
    <scope>NUCLEOTIDE SEQUENCE [LARGE SCALE GENOMIC DNA]</scope>
    <source>
        <strain evidence="4">EGGRZ-B1_66</strain>
        <tissue evidence="4">Body</tissue>
    </source>
</reference>
<dbReference type="PROSITE" id="PS50084">
    <property type="entry name" value="KH_TYPE_1"/>
    <property type="match status" value="1"/>
</dbReference>
<feature type="compositionally biased region" description="Basic residues" evidence="2">
    <location>
        <begin position="450"/>
        <end position="463"/>
    </location>
</feature>
<evidence type="ECO:0000313" key="4">
    <source>
        <dbReference type="EMBL" id="KAL3313194.1"/>
    </source>
</evidence>
<gene>
    <name evidence="4" type="ORF">Ciccas_008205</name>
</gene>
<sequence>MAGTFVSAQHNDSPNSANASPKAITPEPSSTSSYIPESIPSGCFNDPENDIVEDSPEIFGGKAIPRVLIPSDIWQQITDDSIWSETFSIPARMGGVLIGRYGKNVRELRSQWKAEFSLNMSPDNQDLLIFRVACPVEYKVEVLNWVSQRFKMRPSRTTIGNPNQLRRYLPFGVATPVHVRSSYGLKEMFVTVPDDKFARFVEMQREMDLDYSNYSNQRMRLCEPVTSGTVSVLPHSQGFARALILKVFHVQPVKYALYFLLDHGVFGLVQINELRKIRAKYMRLPFQAIHVSWAHALPLFNDMPEMHLLRTFFSSGQIHATSVRMETCCRASVVFTDLMVVSKQTPQNMVPTGPFPTNLSQDPQEFPPLGDAQLKMVDVLAICCRTGLYTVAPLVIYPSRQCWLNQSETPYFTYDGGDIDYQSYVSYIMEDGITNSSVSPDSGAQLSSKASKKNRKSRRKKHKQSTESSSADDKENKDVPAPDLPPSVDSNNNNATVLVRPPNNPWGKPIPYVPEPVAVVPTPEQKPEPTKVEEVVEPPKPVKLTMAQIVAMAPTPPRVVKKPVAPVPVKKETPVQKKERPEKKPRRKPTSNGESAPKRRPLKSRNQQTGKGPQDGTSH</sequence>
<feature type="compositionally biased region" description="Polar residues" evidence="2">
    <location>
        <begin position="604"/>
        <end position="619"/>
    </location>
</feature>
<dbReference type="EMBL" id="JBJKFK010001400">
    <property type="protein sequence ID" value="KAL3313194.1"/>
    <property type="molecule type" value="Genomic_DNA"/>
</dbReference>
<dbReference type="Pfam" id="PF00567">
    <property type="entry name" value="TUDOR"/>
    <property type="match status" value="1"/>
</dbReference>
<dbReference type="GO" id="GO:0003723">
    <property type="term" value="F:RNA binding"/>
    <property type="evidence" value="ECO:0007669"/>
    <property type="project" value="UniProtKB-UniRule"/>
</dbReference>
<keyword evidence="5" id="KW-1185">Reference proteome</keyword>
<dbReference type="InterPro" id="IPR002999">
    <property type="entry name" value="Tudor"/>
</dbReference>
<feature type="region of interest" description="Disordered" evidence="2">
    <location>
        <begin position="555"/>
        <end position="619"/>
    </location>
</feature>
<keyword evidence="1" id="KW-0694">RNA-binding</keyword>
<dbReference type="SUPFAM" id="SSF63748">
    <property type="entry name" value="Tudor/PWWP/MBT"/>
    <property type="match status" value="1"/>
</dbReference>
<feature type="domain" description="Tudor" evidence="3">
    <location>
        <begin position="185"/>
        <end position="292"/>
    </location>
</feature>
<feature type="region of interest" description="Disordered" evidence="2">
    <location>
        <begin position="1"/>
        <end position="39"/>
    </location>
</feature>
<dbReference type="AlphaFoldDB" id="A0ABD2Q0Y3"/>
<accession>A0ABD2Q0Y3</accession>
<feature type="compositionally biased region" description="Polar residues" evidence="2">
    <location>
        <begin position="435"/>
        <end position="446"/>
    </location>
</feature>
<protein>
    <recommendedName>
        <fullName evidence="3">Tudor domain-containing protein</fullName>
    </recommendedName>
</protein>
<organism evidence="4 5">
    <name type="scientific">Cichlidogyrus casuarinus</name>
    <dbReference type="NCBI Taxonomy" id="1844966"/>
    <lineage>
        <taxon>Eukaryota</taxon>
        <taxon>Metazoa</taxon>
        <taxon>Spiralia</taxon>
        <taxon>Lophotrochozoa</taxon>
        <taxon>Platyhelminthes</taxon>
        <taxon>Monogenea</taxon>
        <taxon>Monopisthocotylea</taxon>
        <taxon>Dactylogyridea</taxon>
        <taxon>Ancyrocephalidae</taxon>
        <taxon>Cichlidogyrus</taxon>
    </lineage>
</organism>
<evidence type="ECO:0000256" key="2">
    <source>
        <dbReference type="SAM" id="MobiDB-lite"/>
    </source>
</evidence>
<feature type="region of interest" description="Disordered" evidence="2">
    <location>
        <begin position="435"/>
        <end position="506"/>
    </location>
</feature>
<proteinExistence type="predicted"/>
<name>A0ABD2Q0Y3_9PLAT</name>
<feature type="compositionally biased region" description="Polar residues" evidence="2">
    <location>
        <begin position="1"/>
        <end position="19"/>
    </location>
</feature>
<dbReference type="Proteomes" id="UP001626550">
    <property type="component" value="Unassembled WGS sequence"/>
</dbReference>
<comment type="caution">
    <text evidence="4">The sequence shown here is derived from an EMBL/GenBank/DDBJ whole genome shotgun (WGS) entry which is preliminary data.</text>
</comment>
<evidence type="ECO:0000256" key="1">
    <source>
        <dbReference type="PROSITE-ProRule" id="PRU00117"/>
    </source>
</evidence>
<feature type="compositionally biased region" description="Basic and acidic residues" evidence="2">
    <location>
        <begin position="569"/>
        <end position="582"/>
    </location>
</feature>